<reference evidence="3 4" key="1">
    <citation type="submission" date="2017-02" db="EMBL/GenBank/DDBJ databases">
        <authorList>
            <person name="Peterson S.W."/>
        </authorList>
    </citation>
    <scope>NUCLEOTIDE SEQUENCE [LARGE SCALE GENOMIC DNA]</scope>
    <source>
        <strain evidence="3 4">DSM 45154</strain>
    </source>
</reference>
<dbReference type="STRING" id="1122192.SAMN02745673_00859"/>
<name>A0A1T4LY92_9ACTN</name>
<evidence type="ECO:0000313" key="3">
    <source>
        <dbReference type="EMBL" id="SJZ59434.1"/>
    </source>
</evidence>
<dbReference type="InterPro" id="IPR014044">
    <property type="entry name" value="CAP_dom"/>
</dbReference>
<sequence length="182" mass="19249">MTMGRVDALGRRRGALVSTALLFVCGCGPIGVEGIAGREAKPPLSRLDPRPLEESSQGPSENAVLSEVNRARVRAGCPRLRVDERLRVVALGHSRDMAERGFLGHLAPDGRGPRERVRARGYRGPVGEVVAGGRSDATGVAGSWLRDGRDRALLLDCAMTETGVGMAGEGARTRWTQLLGGG</sequence>
<dbReference type="EMBL" id="FUWS01000002">
    <property type="protein sequence ID" value="SJZ59434.1"/>
    <property type="molecule type" value="Genomic_DNA"/>
</dbReference>
<dbReference type="Gene3D" id="3.40.33.10">
    <property type="entry name" value="CAP"/>
    <property type="match status" value="1"/>
</dbReference>
<dbReference type="PANTHER" id="PTHR31157:SF1">
    <property type="entry name" value="SCP DOMAIN-CONTAINING PROTEIN"/>
    <property type="match status" value="1"/>
</dbReference>
<dbReference type="Pfam" id="PF00188">
    <property type="entry name" value="CAP"/>
    <property type="match status" value="1"/>
</dbReference>
<evidence type="ECO:0000259" key="2">
    <source>
        <dbReference type="Pfam" id="PF00188"/>
    </source>
</evidence>
<feature type="compositionally biased region" description="Basic and acidic residues" evidence="1">
    <location>
        <begin position="40"/>
        <end position="53"/>
    </location>
</feature>
<dbReference type="PANTHER" id="PTHR31157">
    <property type="entry name" value="SCP DOMAIN-CONTAINING PROTEIN"/>
    <property type="match status" value="1"/>
</dbReference>
<dbReference type="InterPro" id="IPR035940">
    <property type="entry name" value="CAP_sf"/>
</dbReference>
<dbReference type="OrthoDB" id="68195at2"/>
<dbReference type="SUPFAM" id="SSF55797">
    <property type="entry name" value="PR-1-like"/>
    <property type="match status" value="1"/>
</dbReference>
<evidence type="ECO:0000256" key="1">
    <source>
        <dbReference type="SAM" id="MobiDB-lite"/>
    </source>
</evidence>
<dbReference type="AlphaFoldDB" id="A0A1T4LY92"/>
<keyword evidence="4" id="KW-1185">Reference proteome</keyword>
<organism evidence="3 4">
    <name type="scientific">Marinactinospora thermotolerans DSM 45154</name>
    <dbReference type="NCBI Taxonomy" id="1122192"/>
    <lineage>
        <taxon>Bacteria</taxon>
        <taxon>Bacillati</taxon>
        <taxon>Actinomycetota</taxon>
        <taxon>Actinomycetes</taxon>
        <taxon>Streptosporangiales</taxon>
        <taxon>Nocardiopsidaceae</taxon>
        <taxon>Marinactinospora</taxon>
    </lineage>
</organism>
<accession>A0A1T4LY92</accession>
<protein>
    <submittedName>
        <fullName evidence="3">Uncharacterized conserved protein YkwD, contains CAP (CSP/antigen 5/PR1) domain</fullName>
    </submittedName>
</protein>
<dbReference type="Proteomes" id="UP000190637">
    <property type="component" value="Unassembled WGS sequence"/>
</dbReference>
<dbReference type="CDD" id="cd05379">
    <property type="entry name" value="CAP_bacterial"/>
    <property type="match status" value="1"/>
</dbReference>
<dbReference type="PROSITE" id="PS51257">
    <property type="entry name" value="PROKAR_LIPOPROTEIN"/>
    <property type="match status" value="1"/>
</dbReference>
<evidence type="ECO:0000313" key="4">
    <source>
        <dbReference type="Proteomes" id="UP000190637"/>
    </source>
</evidence>
<gene>
    <name evidence="3" type="ORF">SAMN02745673_00859</name>
</gene>
<feature type="domain" description="SCP" evidence="2">
    <location>
        <begin position="65"/>
        <end position="177"/>
    </location>
</feature>
<proteinExistence type="predicted"/>
<feature type="region of interest" description="Disordered" evidence="1">
    <location>
        <begin position="40"/>
        <end position="65"/>
    </location>
</feature>